<feature type="chain" id="PRO_5002046222" description="Secreted protein" evidence="1">
    <location>
        <begin position="24"/>
        <end position="96"/>
    </location>
</feature>
<evidence type="ECO:0008006" key="3">
    <source>
        <dbReference type="Google" id="ProtNLM"/>
    </source>
</evidence>
<proteinExistence type="predicted"/>
<accession>A0A0A9CZQ7</accession>
<evidence type="ECO:0000256" key="1">
    <source>
        <dbReference type="SAM" id="SignalP"/>
    </source>
</evidence>
<reference evidence="2" key="2">
    <citation type="journal article" date="2015" name="Data Brief">
        <title>Shoot transcriptome of the giant reed, Arundo donax.</title>
        <authorList>
            <person name="Barrero R.A."/>
            <person name="Guerrero F.D."/>
            <person name="Moolhuijzen P."/>
            <person name="Goolsby J.A."/>
            <person name="Tidwell J."/>
            <person name="Bellgard S.E."/>
            <person name="Bellgard M.I."/>
        </authorList>
    </citation>
    <scope>NUCLEOTIDE SEQUENCE</scope>
    <source>
        <tissue evidence="2">Shoot tissue taken approximately 20 cm above the soil surface</tissue>
    </source>
</reference>
<evidence type="ECO:0000313" key="2">
    <source>
        <dbReference type="EMBL" id="JAD79923.1"/>
    </source>
</evidence>
<sequence>MVMLDILIFQLICCHLWFLNYIAKQICSSIAAKKKLYCIVRIHQRHLLHVARIDNSILGKLKCRLKNVPESTINSLFILDIVTSNCLFILDIVTNN</sequence>
<name>A0A0A9CZQ7_ARUDO</name>
<organism evidence="2">
    <name type="scientific">Arundo donax</name>
    <name type="common">Giant reed</name>
    <name type="synonym">Donax arundinaceus</name>
    <dbReference type="NCBI Taxonomy" id="35708"/>
    <lineage>
        <taxon>Eukaryota</taxon>
        <taxon>Viridiplantae</taxon>
        <taxon>Streptophyta</taxon>
        <taxon>Embryophyta</taxon>
        <taxon>Tracheophyta</taxon>
        <taxon>Spermatophyta</taxon>
        <taxon>Magnoliopsida</taxon>
        <taxon>Liliopsida</taxon>
        <taxon>Poales</taxon>
        <taxon>Poaceae</taxon>
        <taxon>PACMAD clade</taxon>
        <taxon>Arundinoideae</taxon>
        <taxon>Arundineae</taxon>
        <taxon>Arundo</taxon>
    </lineage>
</organism>
<keyword evidence="1" id="KW-0732">Signal</keyword>
<reference evidence="2" key="1">
    <citation type="submission" date="2014-09" db="EMBL/GenBank/DDBJ databases">
        <authorList>
            <person name="Magalhaes I.L.F."/>
            <person name="Oliveira U."/>
            <person name="Santos F.R."/>
            <person name="Vidigal T.H.D.A."/>
            <person name="Brescovit A.D."/>
            <person name="Santos A.J."/>
        </authorList>
    </citation>
    <scope>NUCLEOTIDE SEQUENCE</scope>
    <source>
        <tissue evidence="2">Shoot tissue taken approximately 20 cm above the soil surface</tissue>
    </source>
</reference>
<dbReference type="EMBL" id="GBRH01217972">
    <property type="protein sequence ID" value="JAD79923.1"/>
    <property type="molecule type" value="Transcribed_RNA"/>
</dbReference>
<dbReference type="AlphaFoldDB" id="A0A0A9CZQ7"/>
<protein>
    <recommendedName>
        <fullName evidence="3">Secreted protein</fullName>
    </recommendedName>
</protein>
<feature type="signal peptide" evidence="1">
    <location>
        <begin position="1"/>
        <end position="23"/>
    </location>
</feature>